<organism evidence="17 18">
    <name type="scientific">Treponema bryantii</name>
    <dbReference type="NCBI Taxonomy" id="163"/>
    <lineage>
        <taxon>Bacteria</taxon>
        <taxon>Pseudomonadati</taxon>
        <taxon>Spirochaetota</taxon>
        <taxon>Spirochaetia</taxon>
        <taxon>Spirochaetales</taxon>
        <taxon>Treponemataceae</taxon>
        <taxon>Treponema</taxon>
    </lineage>
</organism>
<evidence type="ECO:0000256" key="8">
    <source>
        <dbReference type="ARBA" id="ARBA00022989"/>
    </source>
</evidence>
<dbReference type="InterPro" id="IPR028053">
    <property type="entry name" value="Membr_insert_YidC_N"/>
</dbReference>
<dbReference type="HAMAP" id="MF_01810">
    <property type="entry name" value="YidC_type1"/>
    <property type="match status" value="1"/>
</dbReference>
<dbReference type="GO" id="GO:0032977">
    <property type="term" value="F:membrane insertase activity"/>
    <property type="evidence" value="ECO:0007669"/>
    <property type="project" value="InterPro"/>
</dbReference>
<protein>
    <recommendedName>
        <fullName evidence="3 13">Membrane protein insertase YidC</fullName>
    </recommendedName>
    <alternativeName>
        <fullName evidence="12 13">Foldase YidC</fullName>
    </alternativeName>
    <alternativeName>
        <fullName evidence="11 13">Membrane integrase YidC</fullName>
    </alternativeName>
    <alternativeName>
        <fullName evidence="13">Membrane protein YidC</fullName>
    </alternativeName>
</protein>
<proteinExistence type="inferred from homology"/>
<evidence type="ECO:0000256" key="10">
    <source>
        <dbReference type="ARBA" id="ARBA00023186"/>
    </source>
</evidence>
<dbReference type="NCBIfam" id="TIGR03593">
    <property type="entry name" value="yidC_nterm"/>
    <property type="match status" value="1"/>
</dbReference>
<dbReference type="CDD" id="cd20070">
    <property type="entry name" value="5TM_YidC_Alb3"/>
    <property type="match status" value="1"/>
</dbReference>
<dbReference type="InterPro" id="IPR047196">
    <property type="entry name" value="YidC_ALB_C"/>
</dbReference>
<evidence type="ECO:0000256" key="12">
    <source>
        <dbReference type="ARBA" id="ARBA00033342"/>
    </source>
</evidence>
<feature type="region of interest" description="Disordered" evidence="14">
    <location>
        <begin position="584"/>
        <end position="605"/>
    </location>
</feature>
<keyword evidence="6 13" id="KW-0812">Transmembrane</keyword>
<evidence type="ECO:0000313" key="17">
    <source>
        <dbReference type="EMBL" id="SEQ57728.1"/>
    </source>
</evidence>
<dbReference type="Pfam" id="PF14849">
    <property type="entry name" value="YidC_periplas"/>
    <property type="match status" value="1"/>
</dbReference>
<feature type="transmembrane region" description="Helical" evidence="13">
    <location>
        <begin position="535"/>
        <end position="551"/>
    </location>
</feature>
<gene>
    <name evidence="13" type="primary">yidC</name>
    <name evidence="17" type="ORF">SAMN04487977_10661</name>
</gene>
<feature type="transmembrane region" description="Helical" evidence="13">
    <location>
        <begin position="371"/>
        <end position="393"/>
    </location>
</feature>
<evidence type="ECO:0000256" key="4">
    <source>
        <dbReference type="ARBA" id="ARBA00022448"/>
    </source>
</evidence>
<sequence length="605" mass="68944">MDKNTIWAIVLSTLVIIASYLILPKFFPGLNMMGLGNQANAQVQTEETAEPQEFSLESTELSELAESENDFFDDAEAEEVLVEQKYTIRTDKVEAVFTNKGGDIISYKLLDHKDMDTDDFVQLSDNINSKNRTCAIAFGKADSKIIDDIFNAETDGNKITFTKTLNVNGKKTTMRKVYTFMDGEYVFKLDVLIHTADSNGIDLGGTAYTIRTSPQIGPHFNPKQNRYERREFISYNGNKYKKIMLSNGQFKEYDKDMIWSGIAGKYFIELMIPNAPETVKTNWYSSNVEVNNYANAQAFIERSSFSGSDISDTYYMYFGPRNDKDLKRYNIAENNGWNIGGKKISQALQTSGWLNWLEKILKVVLEMLNKLFHNWGVSIIIMTLILKVIMFPLSKKQSLGTLKMQDLQPKLKALQDKYKNDQQKLQQETSKLYQQAGYNPASGCLPMVFQFLILFAMYNLFNNYFEFRGAMFIPGWIPDLSTGDVVKTLSKNIPLIGNQIRLLPVIYVATQLLSGKITQNGQTAAPGQSQATMKFMMYGMPLMFFFLFYNAPSGLLLYWLTSNVLQIFQQLIINKMMKEKRAEKDAGFKAKEQKVLPPKAKGKKK</sequence>
<evidence type="ECO:0000256" key="3">
    <source>
        <dbReference type="ARBA" id="ARBA00015325"/>
    </source>
</evidence>
<keyword evidence="8 13" id="KW-1133">Transmembrane helix</keyword>
<evidence type="ECO:0000259" key="15">
    <source>
        <dbReference type="Pfam" id="PF02096"/>
    </source>
</evidence>
<evidence type="ECO:0000259" key="16">
    <source>
        <dbReference type="Pfam" id="PF14849"/>
    </source>
</evidence>
<comment type="similarity">
    <text evidence="2 13">Belongs to the OXA1/ALB3/YidC family. Type 1 subfamily.</text>
</comment>
<dbReference type="PRINTS" id="PR00701">
    <property type="entry name" value="60KDINNERMP"/>
</dbReference>
<dbReference type="EMBL" id="FOFU01000006">
    <property type="protein sequence ID" value="SEQ57728.1"/>
    <property type="molecule type" value="Genomic_DNA"/>
</dbReference>
<keyword evidence="10 13" id="KW-0143">Chaperone</keyword>
<dbReference type="InterPro" id="IPR019998">
    <property type="entry name" value="Membr_insert_YidC"/>
</dbReference>
<dbReference type="InterPro" id="IPR038221">
    <property type="entry name" value="YidC_periplasmic_sf"/>
</dbReference>
<feature type="domain" description="Membrane insertase YidC/Oxa/ALB C-terminal" evidence="15">
    <location>
        <begin position="375"/>
        <end position="575"/>
    </location>
</feature>
<evidence type="ECO:0000256" key="6">
    <source>
        <dbReference type="ARBA" id="ARBA00022692"/>
    </source>
</evidence>
<accession>A0A1H9H691</accession>
<evidence type="ECO:0000256" key="9">
    <source>
        <dbReference type="ARBA" id="ARBA00023136"/>
    </source>
</evidence>
<evidence type="ECO:0000256" key="5">
    <source>
        <dbReference type="ARBA" id="ARBA00022475"/>
    </source>
</evidence>
<comment type="function">
    <text evidence="13">Required for the insertion and/or proper folding and/or complex formation of integral membrane proteins into the membrane. Involved in integration of membrane proteins that insert both dependently and independently of the Sec translocase complex, as well as at least some lipoproteins. Aids folding of multispanning membrane proteins.</text>
</comment>
<feature type="transmembrane region" description="Helical" evidence="13">
    <location>
        <begin position="6"/>
        <end position="23"/>
    </location>
</feature>
<keyword evidence="7 13" id="KW-0653">Protein transport</keyword>
<dbReference type="NCBIfam" id="TIGR03592">
    <property type="entry name" value="yidC_oxa1_cterm"/>
    <property type="match status" value="1"/>
</dbReference>
<dbReference type="OrthoDB" id="9780552at2"/>
<dbReference type="PRINTS" id="PR01900">
    <property type="entry name" value="YIDCPROTEIN"/>
</dbReference>
<dbReference type="GO" id="GO:0015031">
    <property type="term" value="P:protein transport"/>
    <property type="evidence" value="ECO:0007669"/>
    <property type="project" value="UniProtKB-KW"/>
</dbReference>
<evidence type="ECO:0000256" key="1">
    <source>
        <dbReference type="ARBA" id="ARBA00004429"/>
    </source>
</evidence>
<dbReference type="STRING" id="163.SAMN04487775_101173"/>
<evidence type="ECO:0000313" key="18">
    <source>
        <dbReference type="Proteomes" id="UP000182360"/>
    </source>
</evidence>
<name>A0A1H9H691_9SPIR</name>
<evidence type="ECO:0000256" key="14">
    <source>
        <dbReference type="SAM" id="MobiDB-lite"/>
    </source>
</evidence>
<dbReference type="InterPro" id="IPR028055">
    <property type="entry name" value="YidC/Oxa/ALB_C"/>
</dbReference>
<evidence type="ECO:0000256" key="2">
    <source>
        <dbReference type="ARBA" id="ARBA00010527"/>
    </source>
</evidence>
<dbReference type="CDD" id="cd19961">
    <property type="entry name" value="EcYidC-like_peri"/>
    <property type="match status" value="1"/>
</dbReference>
<dbReference type="Gene3D" id="2.70.98.90">
    <property type="match status" value="1"/>
</dbReference>
<dbReference type="AlphaFoldDB" id="A0A1H9H691"/>
<keyword evidence="18" id="KW-1185">Reference proteome</keyword>
<reference evidence="17 18" key="1">
    <citation type="submission" date="2016-10" db="EMBL/GenBank/DDBJ databases">
        <authorList>
            <person name="de Groot N.N."/>
        </authorList>
    </citation>
    <scope>NUCLEOTIDE SEQUENCE [LARGE SCALE GENOMIC DNA]</scope>
    <source>
        <strain evidence="17 18">B25</strain>
    </source>
</reference>
<evidence type="ECO:0000256" key="13">
    <source>
        <dbReference type="HAMAP-Rule" id="MF_01810"/>
    </source>
</evidence>
<dbReference type="RefSeq" id="WP_074644088.1">
    <property type="nucleotide sequence ID" value="NZ_FOFU01000006.1"/>
</dbReference>
<dbReference type="PANTHER" id="PTHR12428">
    <property type="entry name" value="OXA1"/>
    <property type="match status" value="1"/>
</dbReference>
<keyword evidence="9 13" id="KW-0472">Membrane</keyword>
<evidence type="ECO:0000256" key="11">
    <source>
        <dbReference type="ARBA" id="ARBA00033245"/>
    </source>
</evidence>
<dbReference type="PANTHER" id="PTHR12428:SF65">
    <property type="entry name" value="CYTOCHROME C OXIDASE ASSEMBLY PROTEIN COX18, MITOCHONDRIAL"/>
    <property type="match status" value="1"/>
</dbReference>
<dbReference type="InterPro" id="IPR001708">
    <property type="entry name" value="YidC/ALB3/OXA1/COX18"/>
</dbReference>
<comment type="subcellular location">
    <subcellularLocation>
        <location evidence="1">Cell inner membrane</location>
        <topology evidence="1">Multi-pass membrane protein</topology>
    </subcellularLocation>
    <subcellularLocation>
        <location evidence="13">Cell membrane</location>
        <topology evidence="13">Multi-pass membrane protein</topology>
    </subcellularLocation>
</comment>
<dbReference type="Pfam" id="PF02096">
    <property type="entry name" value="60KD_IMP"/>
    <property type="match status" value="1"/>
</dbReference>
<evidence type="ECO:0000256" key="7">
    <source>
        <dbReference type="ARBA" id="ARBA00022927"/>
    </source>
</evidence>
<comment type="subunit">
    <text evidence="13">Interacts with the Sec translocase complex via SecD. Specifically interacts with transmembrane segments of nascent integral membrane proteins during membrane integration.</text>
</comment>
<dbReference type="GO" id="GO:0005886">
    <property type="term" value="C:plasma membrane"/>
    <property type="evidence" value="ECO:0007669"/>
    <property type="project" value="UniProtKB-SubCell"/>
</dbReference>
<feature type="transmembrane region" description="Helical" evidence="13">
    <location>
        <begin position="440"/>
        <end position="461"/>
    </location>
</feature>
<keyword evidence="5 13" id="KW-1003">Cell membrane</keyword>
<dbReference type="GO" id="GO:0051205">
    <property type="term" value="P:protein insertion into membrane"/>
    <property type="evidence" value="ECO:0007669"/>
    <property type="project" value="TreeGrafter"/>
</dbReference>
<dbReference type="Proteomes" id="UP000182360">
    <property type="component" value="Unassembled WGS sequence"/>
</dbReference>
<keyword evidence="4 13" id="KW-0813">Transport</keyword>
<feature type="compositionally biased region" description="Basic and acidic residues" evidence="14">
    <location>
        <begin position="584"/>
        <end position="594"/>
    </location>
</feature>
<feature type="domain" description="Membrane insertase YidC N-terminal" evidence="16">
    <location>
        <begin position="86"/>
        <end position="361"/>
    </location>
</feature>